<keyword evidence="2" id="KW-0963">Cytoplasm</keyword>
<dbReference type="GO" id="GO:0006826">
    <property type="term" value="P:iron ion transport"/>
    <property type="evidence" value="ECO:0007669"/>
    <property type="project" value="InterPro"/>
</dbReference>
<protein>
    <submittedName>
        <fullName evidence="6">Enterochelin esterase</fullName>
        <ecNumber evidence="6">3.1.1.-</ecNumber>
    </submittedName>
</protein>
<gene>
    <name evidence="6" type="primary">fes</name>
    <name evidence="6" type="ORF">HWQ56_12500</name>
</gene>
<dbReference type="GO" id="GO:0005506">
    <property type="term" value="F:iron ion binding"/>
    <property type="evidence" value="ECO:0007669"/>
    <property type="project" value="InterPro"/>
</dbReference>
<dbReference type="Proteomes" id="UP000509568">
    <property type="component" value="Chromosome"/>
</dbReference>
<reference evidence="6 7" key="1">
    <citation type="submission" date="2020-06" db="EMBL/GenBank/DDBJ databases">
        <title>Pseudomonas eucalypticola sp. nov., an endophyte of Eucalyptus dunnii leaves with biocontrol ability of eucalyptus leaf blight.</title>
        <authorList>
            <person name="Liu Y."/>
            <person name="Song Z."/>
            <person name="Zeng H."/>
            <person name="Lu M."/>
            <person name="Wang X."/>
            <person name="Lian X."/>
            <person name="Zhang Q."/>
        </authorList>
    </citation>
    <scope>NUCLEOTIDE SEQUENCE [LARGE SCALE GENOMIC DNA]</scope>
    <source>
        <strain evidence="6 7">NP-1</strain>
    </source>
</reference>
<dbReference type="InterPro" id="IPR013783">
    <property type="entry name" value="Ig-like_fold"/>
</dbReference>
<dbReference type="AlphaFoldDB" id="A0A7D5D771"/>
<evidence type="ECO:0000256" key="2">
    <source>
        <dbReference type="ARBA" id="ARBA00022490"/>
    </source>
</evidence>
<keyword evidence="3 6" id="KW-0378">Hydrolase</keyword>
<dbReference type="GO" id="GO:0005737">
    <property type="term" value="C:cytoplasm"/>
    <property type="evidence" value="ECO:0007669"/>
    <property type="project" value="UniProtKB-SubCell"/>
</dbReference>
<evidence type="ECO:0000313" key="6">
    <source>
        <dbReference type="EMBL" id="QKZ04557.1"/>
    </source>
</evidence>
<keyword evidence="7" id="KW-1185">Reference proteome</keyword>
<dbReference type="Pfam" id="PF00756">
    <property type="entry name" value="Esterase"/>
    <property type="match status" value="1"/>
</dbReference>
<evidence type="ECO:0000259" key="5">
    <source>
        <dbReference type="Pfam" id="PF11806"/>
    </source>
</evidence>
<dbReference type="Pfam" id="PF11806">
    <property type="entry name" value="Enterochelin_N"/>
    <property type="match status" value="1"/>
</dbReference>
<dbReference type="InterPro" id="IPR014756">
    <property type="entry name" value="Ig_E-set"/>
</dbReference>
<evidence type="ECO:0000313" key="7">
    <source>
        <dbReference type="Proteomes" id="UP000509568"/>
    </source>
</evidence>
<comment type="subcellular location">
    <subcellularLocation>
        <location evidence="1">Cytoplasm</location>
    </subcellularLocation>
</comment>
<name>A0A7D5D771_9PSED</name>
<evidence type="ECO:0000256" key="3">
    <source>
        <dbReference type="ARBA" id="ARBA00022801"/>
    </source>
</evidence>
<dbReference type="InterPro" id="IPR021764">
    <property type="entry name" value="Enterochelin_esterase_N"/>
</dbReference>
<dbReference type="RefSeq" id="WP_176570680.1">
    <property type="nucleotide sequence ID" value="NZ_CP056030.1"/>
</dbReference>
<accession>A0A7D5D771</accession>
<dbReference type="PANTHER" id="PTHR48098:SF3">
    <property type="entry name" value="IRON(III) ENTEROBACTIN ESTERASE"/>
    <property type="match status" value="1"/>
</dbReference>
<feature type="domain" description="Enterochelin esterase N-terminal" evidence="5">
    <location>
        <begin position="36"/>
        <end position="167"/>
    </location>
</feature>
<dbReference type="KEGG" id="pez:HWQ56_12500"/>
<dbReference type="NCBIfam" id="NF007758">
    <property type="entry name" value="PRK10439.1"/>
    <property type="match status" value="1"/>
</dbReference>
<comment type="similarity">
    <text evidence="4">Belongs to the Fes family.</text>
</comment>
<dbReference type="SUPFAM" id="SSF53474">
    <property type="entry name" value="alpha/beta-Hydrolases"/>
    <property type="match status" value="1"/>
</dbReference>
<dbReference type="SUPFAM" id="SSF81296">
    <property type="entry name" value="E set domains"/>
    <property type="match status" value="1"/>
</dbReference>
<evidence type="ECO:0000256" key="1">
    <source>
        <dbReference type="ARBA" id="ARBA00004496"/>
    </source>
</evidence>
<proteinExistence type="inferred from homology"/>
<dbReference type="InterPro" id="IPR000801">
    <property type="entry name" value="Esterase-like"/>
</dbReference>
<organism evidence="6 7">
    <name type="scientific">Pseudomonas eucalypticola</name>
    <dbReference type="NCBI Taxonomy" id="2599595"/>
    <lineage>
        <taxon>Bacteria</taxon>
        <taxon>Pseudomonadati</taxon>
        <taxon>Pseudomonadota</taxon>
        <taxon>Gammaproteobacteria</taxon>
        <taxon>Pseudomonadales</taxon>
        <taxon>Pseudomonadaceae</taxon>
        <taxon>Pseudomonas</taxon>
    </lineage>
</organism>
<dbReference type="EC" id="3.1.1.-" evidence="6"/>
<sequence length="412" mass="45207">MHELLARKDLGSETWWQALAEQGTPLVGPAQAGQHAVTFVWRDPRGSAATSPTRRVWINITGLTDHHRQCPPQSLARVDGTDLWLWQTHIDANWRGSYSFMPSDDDRDYDGFDAQGNLDLNALRPWWRATFPLAEHDPLNRTRPWTGGRGLGVSGLHMPQAPAHPAWEAVDSGLAAPATLQCHTWNSARLGNSRRVWLFSTGREQDPGRPLAVLLDGAFWTGALPLAAPLQALTDAGQLPHAVYLFVDSIDTAHRSRELACNPAFWLALQEELLPQVQTWQAHARAAATTVVAGQSFGGLASLYAGLQWPQCFGCVLAQSGSFWWPRGEPEQQLPQRVAAGLGQGQALNLFMEAGLREPVIHAANDHMVQALRAAGHHPRYRVVNGGHDALCWRQGLLDGLCALWADLLPAA</sequence>
<dbReference type="InterPro" id="IPR050583">
    <property type="entry name" value="Mycobacterial_A85_antigen"/>
</dbReference>
<dbReference type="EMBL" id="CP056030">
    <property type="protein sequence ID" value="QKZ04557.1"/>
    <property type="molecule type" value="Genomic_DNA"/>
</dbReference>
<dbReference type="InterPro" id="IPR029058">
    <property type="entry name" value="AB_hydrolase_fold"/>
</dbReference>
<evidence type="ECO:0000256" key="4">
    <source>
        <dbReference type="ARBA" id="ARBA00024201"/>
    </source>
</evidence>
<dbReference type="PANTHER" id="PTHR48098">
    <property type="entry name" value="ENTEROCHELIN ESTERASE-RELATED"/>
    <property type="match status" value="1"/>
</dbReference>
<dbReference type="Gene3D" id="2.60.40.10">
    <property type="entry name" value="Immunoglobulins"/>
    <property type="match status" value="1"/>
</dbReference>
<dbReference type="Gene3D" id="3.40.50.1820">
    <property type="entry name" value="alpha/beta hydrolase"/>
    <property type="match status" value="1"/>
</dbReference>
<dbReference type="GO" id="GO:0008849">
    <property type="term" value="F:enterochelin esterase activity"/>
    <property type="evidence" value="ECO:0007669"/>
    <property type="project" value="InterPro"/>
</dbReference>